<feature type="non-terminal residue" evidence="3">
    <location>
        <position position="111"/>
    </location>
</feature>
<proteinExistence type="predicted"/>
<feature type="region of interest" description="Disordered" evidence="2">
    <location>
        <begin position="1"/>
        <end position="23"/>
    </location>
</feature>
<feature type="compositionally biased region" description="Polar residues" evidence="2">
    <location>
        <begin position="1"/>
        <end position="21"/>
    </location>
</feature>
<dbReference type="Proteomes" id="UP000271008">
    <property type="component" value="Unassembled WGS sequence"/>
</dbReference>
<name>A0A3P1WPM1_ECOLX</name>
<dbReference type="AlphaFoldDB" id="A0A3P1WPM1"/>
<evidence type="ECO:0000256" key="2">
    <source>
        <dbReference type="SAM" id="MobiDB-lite"/>
    </source>
</evidence>
<evidence type="ECO:0000313" key="3">
    <source>
        <dbReference type="EMBL" id="RRD48205.1"/>
    </source>
</evidence>
<feature type="non-terminal residue" evidence="3">
    <location>
        <position position="1"/>
    </location>
</feature>
<reference evidence="3 4" key="1">
    <citation type="submission" date="2018-11" db="EMBL/GenBank/DDBJ databases">
        <title>Enterobacteriaceae from Patient.</title>
        <authorList>
            <person name="Shen C."/>
            <person name="Yang Y."/>
            <person name="Tian G."/>
        </authorList>
    </citation>
    <scope>NUCLEOTIDE SEQUENCE [LARGE SCALE GENOMIC DNA]</scope>
    <source>
        <strain evidence="3 4">GBGD28</strain>
    </source>
</reference>
<gene>
    <name evidence="3" type="ORF">EIA08_34120</name>
</gene>
<evidence type="ECO:0000313" key="4">
    <source>
        <dbReference type="Proteomes" id="UP000271008"/>
    </source>
</evidence>
<accession>A0A3P1WPM1</accession>
<comment type="caution">
    <text evidence="3">The sequence shown here is derived from an EMBL/GenBank/DDBJ whole genome shotgun (WGS) entry which is preliminary data.</text>
</comment>
<protein>
    <submittedName>
        <fullName evidence="3">ATP/GTP-binding protein</fullName>
    </submittedName>
</protein>
<evidence type="ECO:0000256" key="1">
    <source>
        <dbReference type="SAM" id="Coils"/>
    </source>
</evidence>
<feature type="coiled-coil region" evidence="1">
    <location>
        <begin position="82"/>
        <end position="109"/>
    </location>
</feature>
<organism evidence="3 4">
    <name type="scientific">Escherichia coli</name>
    <dbReference type="NCBI Taxonomy" id="562"/>
    <lineage>
        <taxon>Bacteria</taxon>
        <taxon>Pseudomonadati</taxon>
        <taxon>Pseudomonadota</taxon>
        <taxon>Gammaproteobacteria</taxon>
        <taxon>Enterobacterales</taxon>
        <taxon>Enterobacteriaceae</taxon>
        <taxon>Escherichia</taxon>
    </lineage>
</organism>
<dbReference type="EMBL" id="RQTU01001145">
    <property type="protein sequence ID" value="RRD48205.1"/>
    <property type="molecule type" value="Genomic_DNA"/>
</dbReference>
<sequence>QRSDNAGLSRQCDQLSQTVSDTKAERDRFEQELIAAQNLCTELKSALSGKEGDLVAVNAELTELHKLNESLSADLNKVTLVSQGYEAEVAEQSNELKTLQAKVMKLEATLE</sequence>
<keyword evidence="1" id="KW-0175">Coiled coil</keyword>